<dbReference type="GO" id="GO:0046872">
    <property type="term" value="F:metal ion binding"/>
    <property type="evidence" value="ECO:0007669"/>
    <property type="project" value="UniProtKB-KW"/>
</dbReference>
<keyword evidence="12" id="KW-0239">DNA-directed DNA polymerase</keyword>
<keyword evidence="5" id="KW-0548">Nucleotidyltransferase</keyword>
<evidence type="ECO:0000256" key="3">
    <source>
        <dbReference type="ARBA" id="ARBA00020352"/>
    </source>
</evidence>
<evidence type="ECO:0000256" key="5">
    <source>
        <dbReference type="ARBA" id="ARBA00022695"/>
    </source>
</evidence>
<proteinExistence type="predicted"/>
<evidence type="ECO:0000256" key="9">
    <source>
        <dbReference type="ARBA" id="ARBA00022801"/>
    </source>
</evidence>
<dbReference type="GO" id="GO:0005829">
    <property type="term" value="C:cytosol"/>
    <property type="evidence" value="ECO:0007669"/>
    <property type="project" value="TreeGrafter"/>
</dbReference>
<dbReference type="NCBIfam" id="TIGR01406">
    <property type="entry name" value="dnaQ_proteo"/>
    <property type="match status" value="1"/>
</dbReference>
<evidence type="ECO:0000256" key="4">
    <source>
        <dbReference type="ARBA" id="ARBA00022679"/>
    </source>
</evidence>
<dbReference type="GO" id="GO:0003887">
    <property type="term" value="F:DNA-directed DNA polymerase activity"/>
    <property type="evidence" value="ECO:0007669"/>
    <property type="project" value="UniProtKB-KW"/>
</dbReference>
<evidence type="ECO:0000256" key="12">
    <source>
        <dbReference type="ARBA" id="ARBA00022932"/>
    </source>
</evidence>
<sequence length="223" mass="26057">MLEVILDTETTGLSVKDGHRIVEIGCVELDNLIPTSKKFHCYLNPERKVSEKAFEVHGYTDEFLLTKQKFKEIADDFLNFINNKRLIIHNAEFDLSHLNNELSLLGKNKIDKKNVVDTLELARNKFPGSSISLDALCKRYRIDNSKRIQHTALIDCELLYKVYINLIDQKEPTLNFQNQENDNLDININNNNLYCKKIVKPTPEELQLHKNYLKMNLKKNYFN</sequence>
<keyword evidence="4" id="KW-0808">Transferase</keyword>
<dbReference type="SMART" id="SM00479">
    <property type="entry name" value="EXOIII"/>
    <property type="match status" value="1"/>
</dbReference>
<dbReference type="PANTHER" id="PTHR30231:SF41">
    <property type="entry name" value="DNA POLYMERASE III SUBUNIT EPSILON"/>
    <property type="match status" value="1"/>
</dbReference>
<evidence type="ECO:0000256" key="13">
    <source>
        <dbReference type="ARBA" id="ARBA00023211"/>
    </source>
</evidence>
<dbReference type="InterPro" id="IPR006054">
    <property type="entry name" value="DnaQ"/>
</dbReference>
<feature type="domain" description="Exonuclease" evidence="14">
    <location>
        <begin position="2"/>
        <end position="172"/>
    </location>
</feature>
<dbReference type="InterPro" id="IPR006309">
    <property type="entry name" value="DnaQ_proteo"/>
</dbReference>
<organism evidence="15">
    <name type="scientific">marine metagenome</name>
    <dbReference type="NCBI Taxonomy" id="408172"/>
    <lineage>
        <taxon>unclassified sequences</taxon>
        <taxon>metagenomes</taxon>
        <taxon>ecological metagenomes</taxon>
    </lineage>
</organism>
<gene>
    <name evidence="15" type="ORF">METZ01_LOCUS219042</name>
</gene>
<dbReference type="PANTHER" id="PTHR30231">
    <property type="entry name" value="DNA POLYMERASE III SUBUNIT EPSILON"/>
    <property type="match status" value="1"/>
</dbReference>
<dbReference type="InterPro" id="IPR036397">
    <property type="entry name" value="RNaseH_sf"/>
</dbReference>
<keyword evidence="11" id="KW-0460">Magnesium</keyword>
<evidence type="ECO:0000256" key="8">
    <source>
        <dbReference type="ARBA" id="ARBA00022723"/>
    </source>
</evidence>
<keyword evidence="10" id="KW-0269">Exonuclease</keyword>
<dbReference type="SUPFAM" id="SSF53098">
    <property type="entry name" value="Ribonuclease H-like"/>
    <property type="match status" value="1"/>
</dbReference>
<name>A0A382FSY3_9ZZZZ</name>
<dbReference type="GO" id="GO:0045004">
    <property type="term" value="P:DNA replication proofreading"/>
    <property type="evidence" value="ECO:0007669"/>
    <property type="project" value="TreeGrafter"/>
</dbReference>
<dbReference type="Pfam" id="PF00929">
    <property type="entry name" value="RNase_T"/>
    <property type="match status" value="1"/>
</dbReference>
<evidence type="ECO:0000313" key="15">
    <source>
        <dbReference type="EMBL" id="SVB66188.1"/>
    </source>
</evidence>
<dbReference type="InterPro" id="IPR012337">
    <property type="entry name" value="RNaseH-like_sf"/>
</dbReference>
<accession>A0A382FSY3</accession>
<comment type="cofactor">
    <cofactor evidence="1">
        <name>Mn(2+)</name>
        <dbReference type="ChEBI" id="CHEBI:29035"/>
    </cofactor>
</comment>
<dbReference type="GO" id="GO:0003677">
    <property type="term" value="F:DNA binding"/>
    <property type="evidence" value="ECO:0007669"/>
    <property type="project" value="InterPro"/>
</dbReference>
<dbReference type="FunFam" id="3.30.420.10:FF:000012">
    <property type="entry name" value="DNA polymerase III subunit epsilon"/>
    <property type="match status" value="1"/>
</dbReference>
<evidence type="ECO:0000256" key="7">
    <source>
        <dbReference type="ARBA" id="ARBA00022722"/>
    </source>
</evidence>
<keyword evidence="13" id="KW-0464">Manganese</keyword>
<dbReference type="EMBL" id="UINC01051712">
    <property type="protein sequence ID" value="SVB66188.1"/>
    <property type="molecule type" value="Genomic_DNA"/>
</dbReference>
<dbReference type="InterPro" id="IPR013520">
    <property type="entry name" value="Ribonucl_H"/>
</dbReference>
<evidence type="ECO:0000259" key="14">
    <source>
        <dbReference type="SMART" id="SM00479"/>
    </source>
</evidence>
<evidence type="ECO:0000256" key="10">
    <source>
        <dbReference type="ARBA" id="ARBA00022839"/>
    </source>
</evidence>
<comment type="cofactor">
    <cofactor evidence="2">
        <name>Mg(2+)</name>
        <dbReference type="ChEBI" id="CHEBI:18420"/>
    </cofactor>
</comment>
<keyword evidence="6" id="KW-0235">DNA replication</keyword>
<evidence type="ECO:0000256" key="1">
    <source>
        <dbReference type="ARBA" id="ARBA00001936"/>
    </source>
</evidence>
<dbReference type="GO" id="GO:0008408">
    <property type="term" value="F:3'-5' exonuclease activity"/>
    <property type="evidence" value="ECO:0007669"/>
    <property type="project" value="TreeGrafter"/>
</dbReference>
<dbReference type="Gene3D" id="3.30.420.10">
    <property type="entry name" value="Ribonuclease H-like superfamily/Ribonuclease H"/>
    <property type="match status" value="1"/>
</dbReference>
<evidence type="ECO:0000256" key="2">
    <source>
        <dbReference type="ARBA" id="ARBA00001946"/>
    </source>
</evidence>
<keyword evidence="7" id="KW-0540">Nuclease</keyword>
<dbReference type="AlphaFoldDB" id="A0A382FSY3"/>
<keyword evidence="8" id="KW-0479">Metal-binding</keyword>
<dbReference type="CDD" id="cd06131">
    <property type="entry name" value="DNA_pol_III_epsilon_Ecoli_like"/>
    <property type="match status" value="1"/>
</dbReference>
<dbReference type="NCBIfam" id="NF004316">
    <property type="entry name" value="PRK05711.1"/>
    <property type="match status" value="1"/>
</dbReference>
<evidence type="ECO:0000256" key="6">
    <source>
        <dbReference type="ARBA" id="ARBA00022705"/>
    </source>
</evidence>
<dbReference type="NCBIfam" id="TIGR00573">
    <property type="entry name" value="dnaq"/>
    <property type="match status" value="1"/>
</dbReference>
<keyword evidence="9" id="KW-0378">Hydrolase</keyword>
<protein>
    <recommendedName>
        <fullName evidence="3">DNA polymerase III subunit epsilon</fullName>
    </recommendedName>
</protein>
<reference evidence="15" key="1">
    <citation type="submission" date="2018-05" db="EMBL/GenBank/DDBJ databases">
        <authorList>
            <person name="Lanie J.A."/>
            <person name="Ng W.-L."/>
            <person name="Kazmierczak K.M."/>
            <person name="Andrzejewski T.M."/>
            <person name="Davidsen T.M."/>
            <person name="Wayne K.J."/>
            <person name="Tettelin H."/>
            <person name="Glass J.I."/>
            <person name="Rusch D."/>
            <person name="Podicherti R."/>
            <person name="Tsui H.-C.T."/>
            <person name="Winkler M.E."/>
        </authorList>
    </citation>
    <scope>NUCLEOTIDE SEQUENCE</scope>
</reference>
<evidence type="ECO:0000256" key="11">
    <source>
        <dbReference type="ARBA" id="ARBA00022842"/>
    </source>
</evidence>